<dbReference type="GO" id="GO:0016020">
    <property type="term" value="C:membrane"/>
    <property type="evidence" value="ECO:0007669"/>
    <property type="project" value="InterPro"/>
</dbReference>
<accession>A0A9P6N3T8</accession>
<dbReference type="SMART" id="SM00174">
    <property type="entry name" value="RHO"/>
    <property type="match status" value="1"/>
</dbReference>
<dbReference type="Proteomes" id="UP000703661">
    <property type="component" value="Unassembled WGS sequence"/>
</dbReference>
<keyword evidence="2" id="KW-0342">GTP-binding</keyword>
<gene>
    <name evidence="3" type="primary">RAS1_4</name>
    <name evidence="3" type="ORF">BGZ80_005471</name>
</gene>
<protein>
    <submittedName>
        <fullName evidence="3">Ras GTPase</fullName>
    </submittedName>
</protein>
<name>A0A9P6N3T8_9FUNG</name>
<dbReference type="SUPFAM" id="SSF52540">
    <property type="entry name" value="P-loop containing nucleoside triphosphate hydrolases"/>
    <property type="match status" value="1"/>
</dbReference>
<dbReference type="Pfam" id="PF00071">
    <property type="entry name" value="Ras"/>
    <property type="match status" value="1"/>
</dbReference>
<keyword evidence="4" id="KW-1185">Reference proteome</keyword>
<keyword evidence="1" id="KW-0547">Nucleotide-binding</keyword>
<dbReference type="InterPro" id="IPR020849">
    <property type="entry name" value="Small_GTPase_Ras-type"/>
</dbReference>
<dbReference type="InterPro" id="IPR001806">
    <property type="entry name" value="Small_GTPase"/>
</dbReference>
<dbReference type="GO" id="GO:0005525">
    <property type="term" value="F:GTP binding"/>
    <property type="evidence" value="ECO:0007669"/>
    <property type="project" value="UniProtKB-KW"/>
</dbReference>
<evidence type="ECO:0000256" key="2">
    <source>
        <dbReference type="ARBA" id="ARBA00023134"/>
    </source>
</evidence>
<sequence>MKSSSLVEEVLADLTDYDKSYFGFHDHGKQCVIDENEVFLNIQRSDSGEDYIRLNEVLYSYGEGFIFVYSITSRDSFDMIEYLYQNVLRAKGNVPICAVLVATKSDLQEERQVSTREGRELAERLHCQFIEASSETAVNVEESFYTLVREIRSNKEGQSKNDNPADKSDVSGCHCLVL</sequence>
<dbReference type="SMART" id="SM00175">
    <property type="entry name" value="RAB"/>
    <property type="match status" value="1"/>
</dbReference>
<dbReference type="GO" id="GO:0003924">
    <property type="term" value="F:GTPase activity"/>
    <property type="evidence" value="ECO:0007669"/>
    <property type="project" value="InterPro"/>
</dbReference>
<dbReference type="AlphaFoldDB" id="A0A9P6N3T8"/>
<dbReference type="PANTHER" id="PTHR24070">
    <property type="entry name" value="RAS, DI-RAS, AND RHEB FAMILY MEMBERS OF SMALL GTPASE SUPERFAMILY"/>
    <property type="match status" value="1"/>
</dbReference>
<evidence type="ECO:0000313" key="3">
    <source>
        <dbReference type="EMBL" id="KAG0024165.1"/>
    </source>
</evidence>
<dbReference type="PROSITE" id="PS51421">
    <property type="entry name" value="RAS"/>
    <property type="match status" value="1"/>
</dbReference>
<evidence type="ECO:0000313" key="4">
    <source>
        <dbReference type="Proteomes" id="UP000703661"/>
    </source>
</evidence>
<dbReference type="Gene3D" id="3.40.50.300">
    <property type="entry name" value="P-loop containing nucleotide triphosphate hydrolases"/>
    <property type="match status" value="1"/>
</dbReference>
<dbReference type="PROSITE" id="PS51419">
    <property type="entry name" value="RAB"/>
    <property type="match status" value="1"/>
</dbReference>
<dbReference type="InterPro" id="IPR027417">
    <property type="entry name" value="P-loop_NTPase"/>
</dbReference>
<dbReference type="PRINTS" id="PR00449">
    <property type="entry name" value="RASTRNSFRMNG"/>
</dbReference>
<organism evidence="3 4">
    <name type="scientific">Entomortierella chlamydospora</name>
    <dbReference type="NCBI Taxonomy" id="101097"/>
    <lineage>
        <taxon>Eukaryota</taxon>
        <taxon>Fungi</taxon>
        <taxon>Fungi incertae sedis</taxon>
        <taxon>Mucoromycota</taxon>
        <taxon>Mortierellomycotina</taxon>
        <taxon>Mortierellomycetes</taxon>
        <taxon>Mortierellales</taxon>
        <taxon>Mortierellaceae</taxon>
        <taxon>Entomortierella</taxon>
    </lineage>
</organism>
<dbReference type="GO" id="GO:0007165">
    <property type="term" value="P:signal transduction"/>
    <property type="evidence" value="ECO:0007669"/>
    <property type="project" value="InterPro"/>
</dbReference>
<evidence type="ECO:0000256" key="1">
    <source>
        <dbReference type="ARBA" id="ARBA00022741"/>
    </source>
</evidence>
<reference evidence="3" key="1">
    <citation type="journal article" date="2020" name="Fungal Divers.">
        <title>Resolving the Mortierellaceae phylogeny through synthesis of multi-gene phylogenetics and phylogenomics.</title>
        <authorList>
            <person name="Vandepol N."/>
            <person name="Liber J."/>
            <person name="Desiro A."/>
            <person name="Na H."/>
            <person name="Kennedy M."/>
            <person name="Barry K."/>
            <person name="Grigoriev I.V."/>
            <person name="Miller A.N."/>
            <person name="O'Donnell K."/>
            <person name="Stajich J.E."/>
            <person name="Bonito G."/>
        </authorList>
    </citation>
    <scope>NUCLEOTIDE SEQUENCE</scope>
    <source>
        <strain evidence="3">NRRL 2769</strain>
    </source>
</reference>
<dbReference type="EMBL" id="JAAAID010000027">
    <property type="protein sequence ID" value="KAG0024165.1"/>
    <property type="molecule type" value="Genomic_DNA"/>
</dbReference>
<proteinExistence type="predicted"/>
<comment type="caution">
    <text evidence="3">The sequence shown here is derived from an EMBL/GenBank/DDBJ whole genome shotgun (WGS) entry which is preliminary data.</text>
</comment>
<dbReference type="SMART" id="SM00173">
    <property type="entry name" value="RAS"/>
    <property type="match status" value="1"/>
</dbReference>